<reference evidence="1" key="1">
    <citation type="submission" date="2018-05" db="EMBL/GenBank/DDBJ databases">
        <authorList>
            <person name="Lanie J.A."/>
            <person name="Ng W.-L."/>
            <person name="Kazmierczak K.M."/>
            <person name="Andrzejewski T.M."/>
            <person name="Davidsen T.M."/>
            <person name="Wayne K.J."/>
            <person name="Tettelin H."/>
            <person name="Glass J.I."/>
            <person name="Rusch D."/>
            <person name="Podicherti R."/>
            <person name="Tsui H.-C.T."/>
            <person name="Winkler M.E."/>
        </authorList>
    </citation>
    <scope>NUCLEOTIDE SEQUENCE</scope>
</reference>
<protein>
    <submittedName>
        <fullName evidence="1">Uncharacterized protein</fullName>
    </submittedName>
</protein>
<proteinExistence type="predicted"/>
<dbReference type="EMBL" id="UINC01001428">
    <property type="protein sequence ID" value="SUZ80485.1"/>
    <property type="molecule type" value="Genomic_DNA"/>
</dbReference>
<dbReference type="AlphaFoldDB" id="A0A381QMA6"/>
<evidence type="ECO:0000313" key="1">
    <source>
        <dbReference type="EMBL" id="SUZ80485.1"/>
    </source>
</evidence>
<organism evidence="1">
    <name type="scientific">marine metagenome</name>
    <dbReference type="NCBI Taxonomy" id="408172"/>
    <lineage>
        <taxon>unclassified sequences</taxon>
        <taxon>metagenomes</taxon>
        <taxon>ecological metagenomes</taxon>
    </lineage>
</organism>
<accession>A0A381QMA6</accession>
<name>A0A381QMA6_9ZZZZ</name>
<gene>
    <name evidence="1" type="ORF">METZ01_LOCUS33339</name>
</gene>
<sequence length="63" mass="7146">MLNKATLSIRKTHFKIGVHGSRSESAVEGFLSSLQRFEASAQVLADKYAEYKYNETGWRAIRP</sequence>